<reference evidence="1" key="1">
    <citation type="submission" date="2021-11" db="EMBL/GenBank/DDBJ databases">
        <title>Fusarium solani-melongenae Genome sequencing and assembly.</title>
        <authorList>
            <person name="Xie S."/>
            <person name="Huang L."/>
            <person name="Zhang X."/>
        </authorList>
    </citation>
    <scope>NUCLEOTIDE SEQUENCE</scope>
    <source>
        <strain evidence="1">CRI 24-3</strain>
    </source>
</reference>
<evidence type="ECO:0000313" key="1">
    <source>
        <dbReference type="EMBL" id="UPK99459.1"/>
    </source>
</evidence>
<accession>A0ACD3ZDP0</accession>
<organism evidence="1 2">
    <name type="scientific">Fusarium solani subsp. cucurbitae</name>
    <name type="common">Neocosmosporum cucurbitae</name>
    <dbReference type="NCBI Taxonomy" id="2747967"/>
    <lineage>
        <taxon>Eukaryota</taxon>
        <taxon>Fungi</taxon>
        <taxon>Dikarya</taxon>
        <taxon>Ascomycota</taxon>
        <taxon>Pezizomycotina</taxon>
        <taxon>Sordariomycetes</taxon>
        <taxon>Hypocreomycetidae</taxon>
        <taxon>Hypocreales</taxon>
        <taxon>Nectriaceae</taxon>
        <taxon>Fusarium</taxon>
        <taxon>Fusarium solani species complex</taxon>
    </lineage>
</organism>
<dbReference type="EMBL" id="CP090036">
    <property type="protein sequence ID" value="UPK99459.1"/>
    <property type="molecule type" value="Genomic_DNA"/>
</dbReference>
<dbReference type="Proteomes" id="UP000830768">
    <property type="component" value="Chromosome 8"/>
</dbReference>
<gene>
    <name evidence="1" type="ORF">LCI18_010394</name>
</gene>
<keyword evidence="2" id="KW-1185">Reference proteome</keyword>
<name>A0ACD3ZDP0_FUSSC</name>
<evidence type="ECO:0000313" key="2">
    <source>
        <dbReference type="Proteomes" id="UP000830768"/>
    </source>
</evidence>
<sequence length="215" mass="23687">MFTSSLRKRQEWASTVPSLRAGSHPWKEATLDACDITFPITSSGTPPATFRVTLLSLPELQTHDGRARVERLWLMSGGKHAAVVLLLCGEKPMEDFSRVQAEMLSDSVPPIIPISSTRDLRVSLDALRRECTVNREPSNEARRDALRELVCQCIDGRALSRDQANILTGITSGFRDLTVHVTHPSGPDFIKEYLGDADGERVISFLTSGPSRVSS</sequence>
<proteinExistence type="predicted"/>
<protein>
    <submittedName>
        <fullName evidence="1">Uncharacterized protein</fullName>
    </submittedName>
</protein>